<dbReference type="EC" id="1.14.13.-" evidence="2"/>
<evidence type="ECO:0000313" key="2">
    <source>
        <dbReference type="EMBL" id="MEV4923028.1"/>
    </source>
</evidence>
<dbReference type="PRINTS" id="PR00368">
    <property type="entry name" value="FADPNR"/>
</dbReference>
<protein>
    <submittedName>
        <fullName evidence="2">NAD(P)/FAD-dependent oxidoreductase</fullName>
        <ecNumber evidence="2">1.14.13.-</ecNumber>
    </submittedName>
</protein>
<dbReference type="PRINTS" id="PR00411">
    <property type="entry name" value="PNDRDTASEI"/>
</dbReference>
<keyword evidence="1 2" id="KW-0560">Oxidoreductase</keyword>
<keyword evidence="3" id="KW-1185">Reference proteome</keyword>
<gene>
    <name evidence="2" type="ORF">AB0L03_09280</name>
</gene>
<dbReference type="Proteomes" id="UP001552479">
    <property type="component" value="Unassembled WGS sequence"/>
</dbReference>
<reference evidence="2 3" key="1">
    <citation type="submission" date="2024-06" db="EMBL/GenBank/DDBJ databases">
        <title>The Natural Products Discovery Center: Release of the First 8490 Sequenced Strains for Exploring Actinobacteria Biosynthetic Diversity.</title>
        <authorList>
            <person name="Kalkreuter E."/>
            <person name="Kautsar S.A."/>
            <person name="Yang D."/>
            <person name="Bader C.D."/>
            <person name="Teijaro C.N."/>
            <person name="Fluegel L."/>
            <person name="Davis C.M."/>
            <person name="Simpson J.R."/>
            <person name="Lauterbach L."/>
            <person name="Steele A.D."/>
            <person name="Gui C."/>
            <person name="Meng S."/>
            <person name="Li G."/>
            <person name="Viehrig K."/>
            <person name="Ye F."/>
            <person name="Su P."/>
            <person name="Kiefer A.F."/>
            <person name="Nichols A."/>
            <person name="Cepeda A.J."/>
            <person name="Yan W."/>
            <person name="Fan B."/>
            <person name="Jiang Y."/>
            <person name="Adhikari A."/>
            <person name="Zheng C.-J."/>
            <person name="Schuster L."/>
            <person name="Cowan T.M."/>
            <person name="Smanski M.J."/>
            <person name="Chevrette M.G."/>
            <person name="De Carvalho L.P.S."/>
            <person name="Shen B."/>
        </authorList>
    </citation>
    <scope>NUCLEOTIDE SEQUENCE [LARGE SCALE GENOMIC DNA]</scope>
    <source>
        <strain evidence="2 3">NPDC053791</strain>
    </source>
</reference>
<dbReference type="InterPro" id="IPR050982">
    <property type="entry name" value="Auxin_biosynth/cation_transpt"/>
</dbReference>
<evidence type="ECO:0000313" key="3">
    <source>
        <dbReference type="Proteomes" id="UP001552479"/>
    </source>
</evidence>
<sequence>MVGRGTVERTDTLVIGGGQAGLATSYWLTKAGVNHLVVDRRDRLGGGWHDRWDEFCLVLPNFTLLLPGMPYDGDDPDGFMARDDVVKHLSRYASVVDPAVRLGTDVTRLAATDDGLVAHAGGTSFEARNVVLATGPYPRPKIPAAAERISAHIQQVHSNDYRRPGQLADGAVLVVGTGQSGAQIAEELHRSGREVHLAVSKCSAAPRRYRGRDLGWWLLQVFQHGPEVGVEVKLQSPAARFAGNPILSGQGGGHSIDLRQFAREGMRLYGRLESADGTAVRFSDNLADRLVFAETQFDKQYRRLFEAYIAAAGIDAPPDDRPARSDSSVPDTSTELDLAAAGIGAVVWATGYRLDFGWVDLPVFDDWGYPHHTRGVTTHPGLYAVGLPWLHSVASSVFAGVGPDAAHVAEHIAGRLAGERGA</sequence>
<dbReference type="PANTHER" id="PTHR43539:SF78">
    <property type="entry name" value="FLAVIN-CONTAINING MONOOXYGENASE"/>
    <property type="match status" value="1"/>
</dbReference>
<comment type="caution">
    <text evidence="2">The sequence shown here is derived from an EMBL/GenBank/DDBJ whole genome shotgun (WGS) entry which is preliminary data.</text>
</comment>
<name>A0ABV3IRF6_9ACTN</name>
<dbReference type="Gene3D" id="3.50.50.60">
    <property type="entry name" value="FAD/NAD(P)-binding domain"/>
    <property type="match status" value="2"/>
</dbReference>
<accession>A0ABV3IRF6</accession>
<dbReference type="SUPFAM" id="SSF51905">
    <property type="entry name" value="FAD/NAD(P)-binding domain"/>
    <property type="match status" value="2"/>
</dbReference>
<organism evidence="2 3">
    <name type="scientific">Streptomyces roseoverticillatus</name>
    <dbReference type="NCBI Taxonomy" id="66429"/>
    <lineage>
        <taxon>Bacteria</taxon>
        <taxon>Bacillati</taxon>
        <taxon>Actinomycetota</taxon>
        <taxon>Actinomycetes</taxon>
        <taxon>Kitasatosporales</taxon>
        <taxon>Streptomycetaceae</taxon>
        <taxon>Streptomyces</taxon>
    </lineage>
</organism>
<evidence type="ECO:0000256" key="1">
    <source>
        <dbReference type="ARBA" id="ARBA00023002"/>
    </source>
</evidence>
<dbReference type="PANTHER" id="PTHR43539">
    <property type="entry name" value="FLAVIN-BINDING MONOOXYGENASE-LIKE PROTEIN (AFU_ORTHOLOGUE AFUA_4G09220)"/>
    <property type="match status" value="1"/>
</dbReference>
<dbReference type="GO" id="GO:0016491">
    <property type="term" value="F:oxidoreductase activity"/>
    <property type="evidence" value="ECO:0007669"/>
    <property type="project" value="UniProtKB-KW"/>
</dbReference>
<dbReference type="Pfam" id="PF13738">
    <property type="entry name" value="Pyr_redox_3"/>
    <property type="match status" value="1"/>
</dbReference>
<proteinExistence type="predicted"/>
<dbReference type="RefSeq" id="WP_366087440.1">
    <property type="nucleotide sequence ID" value="NZ_JBFASG010000006.1"/>
</dbReference>
<dbReference type="InterPro" id="IPR036188">
    <property type="entry name" value="FAD/NAD-bd_sf"/>
</dbReference>
<dbReference type="EMBL" id="JBFASG010000006">
    <property type="protein sequence ID" value="MEV4923028.1"/>
    <property type="molecule type" value="Genomic_DNA"/>
</dbReference>